<evidence type="ECO:0000313" key="10">
    <source>
        <dbReference type="Proteomes" id="UP000019426"/>
    </source>
</evidence>
<evidence type="ECO:0000259" key="6">
    <source>
        <dbReference type="PROSITE" id="PS51192"/>
    </source>
</evidence>
<dbReference type="Proteomes" id="UP000019426">
    <property type="component" value="Chromosome M2/40_rep1"/>
</dbReference>
<dbReference type="GO" id="GO:0005840">
    <property type="term" value="C:ribosome"/>
    <property type="evidence" value="ECO:0007669"/>
    <property type="project" value="TreeGrafter"/>
</dbReference>
<evidence type="ECO:0000259" key="7">
    <source>
        <dbReference type="PROSITE" id="PS51194"/>
    </source>
</evidence>
<keyword evidence="2" id="KW-0378">Hydrolase</keyword>
<dbReference type="InterPro" id="IPR044742">
    <property type="entry name" value="DEAD/DEAH_RhlB"/>
</dbReference>
<dbReference type="Gene3D" id="3.40.50.300">
    <property type="entry name" value="P-loop containing nucleotide triphosphate hydrolases"/>
    <property type="match status" value="2"/>
</dbReference>
<dbReference type="STRING" id="1216932.CM240_1857"/>
<dbReference type="SMART" id="SM00490">
    <property type="entry name" value="HELICc"/>
    <property type="match status" value="1"/>
</dbReference>
<organism evidence="9 10">
    <name type="scientific">Clostridium bornimense</name>
    <dbReference type="NCBI Taxonomy" id="1216932"/>
    <lineage>
        <taxon>Bacteria</taxon>
        <taxon>Bacillati</taxon>
        <taxon>Bacillota</taxon>
        <taxon>Clostridia</taxon>
        <taxon>Eubacteriales</taxon>
        <taxon>Clostridiaceae</taxon>
        <taxon>Clostridium</taxon>
    </lineage>
</organism>
<dbReference type="PROSITE" id="PS51195">
    <property type="entry name" value="Q_MOTIF"/>
    <property type="match status" value="1"/>
</dbReference>
<dbReference type="OrthoDB" id="9805696at2"/>
<dbReference type="GO" id="GO:0009409">
    <property type="term" value="P:response to cold"/>
    <property type="evidence" value="ECO:0007669"/>
    <property type="project" value="TreeGrafter"/>
</dbReference>
<dbReference type="EMBL" id="HG917868">
    <property type="protein sequence ID" value="CDM69015.1"/>
    <property type="molecule type" value="Genomic_DNA"/>
</dbReference>
<dbReference type="GO" id="GO:0005829">
    <property type="term" value="C:cytosol"/>
    <property type="evidence" value="ECO:0007669"/>
    <property type="project" value="TreeGrafter"/>
</dbReference>
<dbReference type="GO" id="GO:0005524">
    <property type="term" value="F:ATP binding"/>
    <property type="evidence" value="ECO:0007669"/>
    <property type="project" value="UniProtKB-KW"/>
</dbReference>
<dbReference type="InterPro" id="IPR001650">
    <property type="entry name" value="Helicase_C-like"/>
</dbReference>
<evidence type="ECO:0000256" key="5">
    <source>
        <dbReference type="PROSITE-ProRule" id="PRU00552"/>
    </source>
</evidence>
<dbReference type="RefSeq" id="WP_044038601.1">
    <property type="nucleotide sequence ID" value="NZ_HG917868.1"/>
</dbReference>
<dbReference type="InterPro" id="IPR050547">
    <property type="entry name" value="DEAD_box_RNA_helicases"/>
</dbReference>
<dbReference type="PATRIC" id="fig|1216932.3.peg.1856"/>
<dbReference type="SUPFAM" id="SSF52540">
    <property type="entry name" value="P-loop containing nucleoside triphosphate hydrolases"/>
    <property type="match status" value="1"/>
</dbReference>
<name>W6SH62_9CLOT</name>
<dbReference type="PROSITE" id="PS51194">
    <property type="entry name" value="HELICASE_CTER"/>
    <property type="match status" value="1"/>
</dbReference>
<keyword evidence="10" id="KW-1185">Reference proteome</keyword>
<dbReference type="GO" id="GO:0003724">
    <property type="term" value="F:RNA helicase activity"/>
    <property type="evidence" value="ECO:0007669"/>
    <property type="project" value="InterPro"/>
</dbReference>
<dbReference type="PANTHER" id="PTHR47963:SF7">
    <property type="entry name" value="ATP-DEPENDENT RNA HELICASE YFML-RELATED"/>
    <property type="match status" value="1"/>
</dbReference>
<proteinExistence type="predicted"/>
<dbReference type="InterPro" id="IPR027417">
    <property type="entry name" value="P-loop_NTPase"/>
</dbReference>
<evidence type="ECO:0000256" key="2">
    <source>
        <dbReference type="ARBA" id="ARBA00022801"/>
    </source>
</evidence>
<feature type="domain" description="DEAD-box RNA helicase Q" evidence="8">
    <location>
        <begin position="3"/>
        <end position="31"/>
    </location>
</feature>
<dbReference type="GO" id="GO:0033592">
    <property type="term" value="F:RNA strand annealing activity"/>
    <property type="evidence" value="ECO:0007669"/>
    <property type="project" value="TreeGrafter"/>
</dbReference>
<dbReference type="CDD" id="cd00268">
    <property type="entry name" value="DEADc"/>
    <property type="match status" value="1"/>
</dbReference>
<evidence type="ECO:0000256" key="1">
    <source>
        <dbReference type="ARBA" id="ARBA00022741"/>
    </source>
</evidence>
<evidence type="ECO:0000313" key="9">
    <source>
        <dbReference type="EMBL" id="CDM69015.1"/>
    </source>
</evidence>
<dbReference type="Pfam" id="PF00270">
    <property type="entry name" value="DEAD"/>
    <property type="match status" value="1"/>
</dbReference>
<dbReference type="InterPro" id="IPR014001">
    <property type="entry name" value="Helicase_ATP-bd"/>
</dbReference>
<dbReference type="InterPro" id="IPR014014">
    <property type="entry name" value="RNA_helicase_DEAD_Q_motif"/>
</dbReference>
<dbReference type="AlphaFoldDB" id="W6SH62"/>
<feature type="domain" description="Helicase ATP-binding" evidence="6">
    <location>
        <begin position="34"/>
        <end position="207"/>
    </location>
</feature>
<reference evidence="9 10" key="1">
    <citation type="submission" date="2013-11" db="EMBL/GenBank/DDBJ databases">
        <title>Complete genome sequence of Clostridum sp. M2/40.</title>
        <authorList>
            <person name="Wibberg D."/>
            <person name="Puehler A."/>
            <person name="Schlueter A."/>
        </authorList>
    </citation>
    <scope>NUCLEOTIDE SEQUENCE [LARGE SCALE GENOMIC DNA]</scope>
    <source>
        <strain evidence="10">M2/40</strain>
    </source>
</reference>
<dbReference type="KEGG" id="clt:CM240_1857"/>
<dbReference type="Pfam" id="PF00271">
    <property type="entry name" value="Helicase_C"/>
    <property type="match status" value="1"/>
</dbReference>
<protein>
    <submittedName>
        <fullName evidence="9">ATP-dependent RNA helicase</fullName>
    </submittedName>
</protein>
<keyword evidence="3 9" id="KW-0347">Helicase</keyword>
<gene>
    <name evidence="9" type="ORF">CM240_1857</name>
</gene>
<dbReference type="GO" id="GO:0016787">
    <property type="term" value="F:hydrolase activity"/>
    <property type="evidence" value="ECO:0007669"/>
    <property type="project" value="UniProtKB-KW"/>
</dbReference>
<evidence type="ECO:0000256" key="3">
    <source>
        <dbReference type="ARBA" id="ARBA00022806"/>
    </source>
</evidence>
<dbReference type="SMART" id="SM00487">
    <property type="entry name" value="DEXDc"/>
    <property type="match status" value="1"/>
</dbReference>
<accession>W6SH62</accession>
<sequence length="383" mass="43032">MKNNFNELNLDSNIVLGLEKQGITTPTEIQSLTIPNVLENKDIIAEAYTGSGKTLAFVAPLFQKIDTSKRESQVLILAPTHELVIQITEQIKLLAKNSEIPVTSLSIIGEASIEKQIKKIKEIKPHIVVGSAGRILDLIKKKKFKPHTLKTIVIDEADSLLVEEKISPIKEIIKTTMRDRQLMIFSATINDKVLASATELMKDPVILKSKAKVALNPNITHMCILSDRKDKFETLRKLINATKPKKAIVFLNKGHEIEFITQKLNYHKKNAIGIYGNMTKEQRKNALDGFRNGKYNILVSSDLSARGLDISDVTHIFNLDFPVKAKEYLHRAGRTARGTASGTCISIVNERDLAAIRIYEREFNIEIEPKVLFEGKLYNPKDL</sequence>
<dbReference type="PROSITE" id="PS51192">
    <property type="entry name" value="HELICASE_ATP_BIND_1"/>
    <property type="match status" value="1"/>
</dbReference>
<dbReference type="CDD" id="cd18787">
    <property type="entry name" value="SF2_C_DEAD"/>
    <property type="match status" value="1"/>
</dbReference>
<dbReference type="InterPro" id="IPR011545">
    <property type="entry name" value="DEAD/DEAH_box_helicase_dom"/>
</dbReference>
<keyword evidence="4" id="KW-0067">ATP-binding</keyword>
<dbReference type="eggNOG" id="COG0513">
    <property type="taxonomic scope" value="Bacteria"/>
</dbReference>
<dbReference type="HOGENOM" id="CLU_003041_1_3_9"/>
<evidence type="ECO:0000259" key="8">
    <source>
        <dbReference type="PROSITE" id="PS51195"/>
    </source>
</evidence>
<dbReference type="PANTHER" id="PTHR47963">
    <property type="entry name" value="DEAD-BOX ATP-DEPENDENT RNA HELICASE 47, MITOCHONDRIAL"/>
    <property type="match status" value="1"/>
</dbReference>
<feature type="short sequence motif" description="Q motif" evidence="5">
    <location>
        <begin position="3"/>
        <end position="31"/>
    </location>
</feature>
<evidence type="ECO:0000256" key="4">
    <source>
        <dbReference type="ARBA" id="ARBA00022840"/>
    </source>
</evidence>
<keyword evidence="1" id="KW-0547">Nucleotide-binding</keyword>
<feature type="domain" description="Helicase C-terminal" evidence="7">
    <location>
        <begin position="234"/>
        <end position="378"/>
    </location>
</feature>